<dbReference type="Proteomes" id="UP000693970">
    <property type="component" value="Unassembled WGS sequence"/>
</dbReference>
<evidence type="ECO:0000313" key="3">
    <source>
        <dbReference type="EMBL" id="KAG7356673.1"/>
    </source>
</evidence>
<evidence type="ECO:0000313" key="4">
    <source>
        <dbReference type="Proteomes" id="UP000693970"/>
    </source>
</evidence>
<evidence type="ECO:0000256" key="1">
    <source>
        <dbReference type="ARBA" id="ARBA00022614"/>
    </source>
</evidence>
<gene>
    <name evidence="3" type="ORF">IV203_001359</name>
</gene>
<sequence>MLEVIETKTLNKTAAIVNNSSGRKRYNSGEGDIDDITSSPLTVNTGISTPPTNLVYMATPGGTPNTAKTELTADTTSILPPPPDSGALTESSVSSTANSFISEQLHPNPLSHHNPPIQGFGFPSVVSMSQQQQKCQQSQSLSDEFPVTRPSRESVLQRLSEALLRRSLQKIDLSQRGLQPSDAKLVKMALLQNANLTELKLGYNNLGDVGVKTLAVGIATHRALALLDLGFNNIGDEGMRALAGGLIKTQQHKNGGGTLQTLYLAGNLIGEAGALAIADCIRQGNGQLQKLFLTGNKIGGDGVKAITDAIVEDELRRQVTNVFLGSSQEPAIDEEDLAVCNDRNSQFDTAAETAVESIKSLAVSSEVNKHISYMGTFRGMQELFLGGTGMGPTGCSAIARLLAKSSSLRILSLPNCDIGDEELAFLARSLKDNKDSLPIKSIQLSFNRITHKGLEMLTNALWGSSTLKDLEVDNNEIGDRGAHHIAAIIPGMKALENLDVGFNSIKLTGLNVLMKTIAESQFLQSLSVSGNAVDVNAAKAIAFAMAYNCSLKAIHLVHCSIDHDGQRHITAGIVSNSRTSLRKLTGFEIGSAIVTLGFPEALKYWTNEQILNFIDLMWYKKGDGGDAANGDTTPPVAMERDLDPLSFLPGQDGFMRGSHQQSGPLEATVVVEVAKKAFETLMANGVDVFSRRPSSNFDPSFGSPLASGAIMVESSSATTGNPTLYLNAQATNGSNGGMDEMNVQMQSFVAAPESSDAKKQEMPDPARKKRIVEWLCSNIRHLNELAQIPFDSRELWKLHQHYFTPVVNESGGIGWQGMDDALGFSSVPNVTYGYQGGSAVTTSSGSVEQQMLVPMSDPVLPGQAHASIPILKRKVSYRCLGDVTQTSLQPQHLESPSLRKGANAAASVAKIIEHGHTGNSLPPKNKRARRNRSRISFLPRTKAKLDSYLDVCHEKALITMRQLYYVERAILAGKVNALDSDAGSPTHLSGVLASEAEMIIVDML</sequence>
<evidence type="ECO:0000256" key="2">
    <source>
        <dbReference type="ARBA" id="ARBA00022737"/>
    </source>
</evidence>
<dbReference type="GO" id="GO:0048471">
    <property type="term" value="C:perinuclear region of cytoplasm"/>
    <property type="evidence" value="ECO:0007669"/>
    <property type="project" value="TreeGrafter"/>
</dbReference>
<dbReference type="PANTHER" id="PTHR24113:SF12">
    <property type="entry name" value="RAN GTPASE-ACTIVATING PROTEIN 1"/>
    <property type="match status" value="1"/>
</dbReference>
<dbReference type="GO" id="GO:0005829">
    <property type="term" value="C:cytosol"/>
    <property type="evidence" value="ECO:0007669"/>
    <property type="project" value="TreeGrafter"/>
</dbReference>
<proteinExistence type="predicted"/>
<accession>A0A9K3L8D3</accession>
<reference evidence="3" key="1">
    <citation type="journal article" date="2021" name="Sci. Rep.">
        <title>Diploid genomic architecture of Nitzschia inconspicua, an elite biomass production diatom.</title>
        <authorList>
            <person name="Oliver A."/>
            <person name="Podell S."/>
            <person name="Pinowska A."/>
            <person name="Traller J.C."/>
            <person name="Smith S.R."/>
            <person name="McClure R."/>
            <person name="Beliaev A."/>
            <person name="Bohutskyi P."/>
            <person name="Hill E.A."/>
            <person name="Rabines A."/>
            <person name="Zheng H."/>
            <person name="Allen L.Z."/>
            <person name="Kuo A."/>
            <person name="Grigoriev I.V."/>
            <person name="Allen A.E."/>
            <person name="Hazlebeck D."/>
            <person name="Allen E.E."/>
        </authorList>
    </citation>
    <scope>NUCLEOTIDE SEQUENCE</scope>
    <source>
        <strain evidence="3">Hildebrandi</strain>
    </source>
</reference>
<dbReference type="InterPro" id="IPR001611">
    <property type="entry name" value="Leu-rich_rpt"/>
</dbReference>
<reference evidence="3" key="2">
    <citation type="submission" date="2021-04" db="EMBL/GenBank/DDBJ databases">
        <authorList>
            <person name="Podell S."/>
        </authorList>
    </citation>
    <scope>NUCLEOTIDE SEQUENCE</scope>
    <source>
        <strain evidence="3">Hildebrandi</strain>
    </source>
</reference>
<dbReference type="Pfam" id="PF13516">
    <property type="entry name" value="LRR_6"/>
    <property type="match status" value="4"/>
</dbReference>
<dbReference type="GO" id="GO:0005096">
    <property type="term" value="F:GTPase activator activity"/>
    <property type="evidence" value="ECO:0007669"/>
    <property type="project" value="InterPro"/>
</dbReference>
<dbReference type="SMART" id="SM00368">
    <property type="entry name" value="LRR_RI"/>
    <property type="match status" value="11"/>
</dbReference>
<dbReference type="GO" id="GO:0031267">
    <property type="term" value="F:small GTPase binding"/>
    <property type="evidence" value="ECO:0007669"/>
    <property type="project" value="TreeGrafter"/>
</dbReference>
<dbReference type="GO" id="GO:0005634">
    <property type="term" value="C:nucleus"/>
    <property type="evidence" value="ECO:0007669"/>
    <property type="project" value="TreeGrafter"/>
</dbReference>
<keyword evidence="1" id="KW-0433">Leucine-rich repeat</keyword>
<dbReference type="InterPro" id="IPR027038">
    <property type="entry name" value="RanGap"/>
</dbReference>
<dbReference type="OrthoDB" id="188902at2759"/>
<dbReference type="GO" id="GO:0006913">
    <property type="term" value="P:nucleocytoplasmic transport"/>
    <property type="evidence" value="ECO:0007669"/>
    <property type="project" value="TreeGrafter"/>
</dbReference>
<dbReference type="PANTHER" id="PTHR24113">
    <property type="entry name" value="RAN GTPASE-ACTIVATING PROTEIN 1"/>
    <property type="match status" value="1"/>
</dbReference>
<protein>
    <submittedName>
        <fullName evidence="3">Leucine rich repeat LRR-containing protein</fullName>
    </submittedName>
</protein>
<dbReference type="AlphaFoldDB" id="A0A9K3L8D3"/>
<comment type="caution">
    <text evidence="3">The sequence shown here is derived from an EMBL/GenBank/DDBJ whole genome shotgun (WGS) entry which is preliminary data.</text>
</comment>
<keyword evidence="4" id="KW-1185">Reference proteome</keyword>
<keyword evidence="2" id="KW-0677">Repeat</keyword>
<dbReference type="EMBL" id="JAGRRH010000015">
    <property type="protein sequence ID" value="KAG7356673.1"/>
    <property type="molecule type" value="Genomic_DNA"/>
</dbReference>
<organism evidence="3 4">
    <name type="scientific">Nitzschia inconspicua</name>
    <dbReference type="NCBI Taxonomy" id="303405"/>
    <lineage>
        <taxon>Eukaryota</taxon>
        <taxon>Sar</taxon>
        <taxon>Stramenopiles</taxon>
        <taxon>Ochrophyta</taxon>
        <taxon>Bacillariophyta</taxon>
        <taxon>Bacillariophyceae</taxon>
        <taxon>Bacillariophycidae</taxon>
        <taxon>Bacillariales</taxon>
        <taxon>Bacillariaceae</taxon>
        <taxon>Nitzschia</taxon>
    </lineage>
</organism>
<name>A0A9K3L8D3_9STRA</name>